<accession>A0AAN9EB78</accession>
<dbReference type="PANTHER" id="PTHR31087">
    <property type="match status" value="1"/>
</dbReference>
<dbReference type="InterPro" id="IPR007612">
    <property type="entry name" value="LOR"/>
</dbReference>
<dbReference type="AlphaFoldDB" id="A0AAN9EB78"/>
<reference evidence="3 4" key="1">
    <citation type="submission" date="2024-01" db="EMBL/GenBank/DDBJ databases">
        <title>The genomes of 5 underutilized Papilionoideae crops provide insights into root nodulation and disease resistanc.</title>
        <authorList>
            <person name="Yuan L."/>
        </authorList>
    </citation>
    <scope>NUCLEOTIDE SEQUENCE [LARGE SCALE GENOMIC DNA]</scope>
    <source>
        <strain evidence="3">ZHUSHIDOU_FW_LH</strain>
        <tissue evidence="3">Leaf</tissue>
    </source>
</reference>
<dbReference type="Gene3D" id="2.40.160.200">
    <property type="entry name" value="LURP1-related"/>
    <property type="match status" value="1"/>
</dbReference>
<comment type="caution">
    <text evidence="3">The sequence shown here is derived from an EMBL/GenBank/DDBJ whole genome shotgun (WGS) entry which is preliminary data.</text>
</comment>
<keyword evidence="4" id="KW-1185">Reference proteome</keyword>
<dbReference type="PANTHER" id="PTHR31087:SF14">
    <property type="entry name" value="PROTEIN LURP-ONE-RELATED 17"/>
    <property type="match status" value="1"/>
</dbReference>
<protein>
    <recommendedName>
        <fullName evidence="5">Protein LURP-one-related 17</fullName>
    </recommendedName>
</protein>
<feature type="region of interest" description="Disordered" evidence="2">
    <location>
        <begin position="1"/>
        <end position="27"/>
    </location>
</feature>
<gene>
    <name evidence="3" type="ORF">RIF29_34506</name>
</gene>
<evidence type="ECO:0000256" key="1">
    <source>
        <dbReference type="ARBA" id="ARBA00005437"/>
    </source>
</evidence>
<evidence type="ECO:0000313" key="4">
    <source>
        <dbReference type="Proteomes" id="UP001372338"/>
    </source>
</evidence>
<dbReference type="Pfam" id="PF04525">
    <property type="entry name" value="LOR"/>
    <property type="match status" value="1"/>
</dbReference>
<name>A0AAN9EB78_CROPI</name>
<evidence type="ECO:0000313" key="3">
    <source>
        <dbReference type="EMBL" id="KAK7251373.1"/>
    </source>
</evidence>
<comment type="similarity">
    <text evidence="1">Belongs to the LOR family.</text>
</comment>
<dbReference type="InterPro" id="IPR025659">
    <property type="entry name" value="Tubby-like_C"/>
</dbReference>
<dbReference type="SUPFAM" id="SSF54518">
    <property type="entry name" value="Tubby C-terminal domain-like"/>
    <property type="match status" value="1"/>
</dbReference>
<sequence length="232" mass="26727">MSCRFKSLSRAVHEENQESNSVHDDEEKNKYPVIEGKLFTSLTLTVWRKSLVYSCKGFTVIDSCGNLVYRVDNYILHPDEVILMDATGNCVLTMRRRRKLGLIDSWYVYEGEMRNQSRRSNMNKSRRESPICCVKRRVNILPGNSKVQAYVYRVTTDSHKRHAPAFTIEGSYEHRTCKVLDESKKAVAEIKRKEANSKDVSFGIEIFQLVVRPGFDPGFAMAIVLLLDQMFS</sequence>
<dbReference type="Proteomes" id="UP001372338">
    <property type="component" value="Unassembled WGS sequence"/>
</dbReference>
<organism evidence="3 4">
    <name type="scientific">Crotalaria pallida</name>
    <name type="common">Smooth rattlebox</name>
    <name type="synonym">Crotalaria striata</name>
    <dbReference type="NCBI Taxonomy" id="3830"/>
    <lineage>
        <taxon>Eukaryota</taxon>
        <taxon>Viridiplantae</taxon>
        <taxon>Streptophyta</taxon>
        <taxon>Embryophyta</taxon>
        <taxon>Tracheophyta</taxon>
        <taxon>Spermatophyta</taxon>
        <taxon>Magnoliopsida</taxon>
        <taxon>eudicotyledons</taxon>
        <taxon>Gunneridae</taxon>
        <taxon>Pentapetalae</taxon>
        <taxon>rosids</taxon>
        <taxon>fabids</taxon>
        <taxon>Fabales</taxon>
        <taxon>Fabaceae</taxon>
        <taxon>Papilionoideae</taxon>
        <taxon>50 kb inversion clade</taxon>
        <taxon>genistoids sensu lato</taxon>
        <taxon>core genistoids</taxon>
        <taxon>Crotalarieae</taxon>
        <taxon>Crotalaria</taxon>
    </lineage>
</organism>
<proteinExistence type="inferred from homology"/>
<evidence type="ECO:0000256" key="2">
    <source>
        <dbReference type="SAM" id="MobiDB-lite"/>
    </source>
</evidence>
<evidence type="ECO:0008006" key="5">
    <source>
        <dbReference type="Google" id="ProtNLM"/>
    </source>
</evidence>
<dbReference type="EMBL" id="JAYWIO010000007">
    <property type="protein sequence ID" value="KAK7251373.1"/>
    <property type="molecule type" value="Genomic_DNA"/>
</dbReference>
<dbReference type="InterPro" id="IPR038595">
    <property type="entry name" value="LOR_sf"/>
</dbReference>
<feature type="compositionally biased region" description="Basic and acidic residues" evidence="2">
    <location>
        <begin position="11"/>
        <end position="27"/>
    </location>
</feature>